<organism evidence="2 3">
    <name type="scientific">Streptomyces showdoensis</name>
    <dbReference type="NCBI Taxonomy" id="68268"/>
    <lineage>
        <taxon>Bacteria</taxon>
        <taxon>Bacillati</taxon>
        <taxon>Actinomycetota</taxon>
        <taxon>Actinomycetes</taxon>
        <taxon>Kitasatosporales</taxon>
        <taxon>Streptomycetaceae</taxon>
        <taxon>Streptomyces</taxon>
    </lineage>
</organism>
<dbReference type="Pfam" id="PF05133">
    <property type="entry name" value="SPP1_portal"/>
    <property type="match status" value="1"/>
</dbReference>
<name>A0A2P2GT19_STREW</name>
<feature type="region of interest" description="Disordered" evidence="1">
    <location>
        <begin position="451"/>
        <end position="476"/>
    </location>
</feature>
<evidence type="ECO:0000313" key="2">
    <source>
        <dbReference type="EMBL" id="KKZ74019.1"/>
    </source>
</evidence>
<dbReference type="OrthoDB" id="1780383at2"/>
<dbReference type="InterPro" id="IPR021145">
    <property type="entry name" value="Portal_protein_SPP1_Gp6-like"/>
</dbReference>
<accession>A0A2P2GT19</accession>
<sequence>MAETPLQMTVRLRAKIERRKNETRKWSDAYEGKRPLLFASPEFSAQTGGLFKDFSDNWCATVPDATVERLMPLGFRLEDGTVDQTAATAWRKSECDVEIGLALLEALITGRSYALVWKPDGVNTEITFEHAANAIVEYVPGRRRLRAAGLKAWRDGEYELATLFTPDMVYRWQRKGRSHEWTGRTVGLPRGEPSHIKNPLGAVPLVELPNRGRLHGKPRSELVTVLPLQDSVNTLWAHLLTASDGLALPARAILGMDRPVREIIDPESGEVVGEEDEPIDKFRSDRLLWLEKEGASIAEFSAADLDNYLRVITKAVEHIAAQTRTPATYLSGQLINVSADALAASEAGLVAKVTERQRHFGAGLREVMRLEALAAGERGRAEALALGTVIWRDPQFRSDSQYSDALVKLKSIGVPDEALWERIPGVTPDVIARWKRMRDDQAGAILGGNVAALYGPKPPEDDQGEDGPADELPDVA</sequence>
<proteinExistence type="predicted"/>
<reference evidence="2 3" key="1">
    <citation type="submission" date="2015-05" db="EMBL/GenBank/DDBJ databases">
        <title>Draft Genome assembly of Streptomyces showdoensis.</title>
        <authorList>
            <person name="Thapa K.K."/>
            <person name="Metsa-Ketela M."/>
        </authorList>
    </citation>
    <scope>NUCLEOTIDE SEQUENCE [LARGE SCALE GENOMIC DNA]</scope>
    <source>
        <strain evidence="2 3">ATCC 15227</strain>
    </source>
</reference>
<keyword evidence="3" id="KW-1185">Reference proteome</keyword>
<dbReference type="AlphaFoldDB" id="A0A2P2GT19"/>
<dbReference type="RefSeq" id="WP_046907385.1">
    <property type="nucleotide sequence ID" value="NZ_BAAAXG010000026.1"/>
</dbReference>
<feature type="compositionally biased region" description="Acidic residues" evidence="1">
    <location>
        <begin position="461"/>
        <end position="476"/>
    </location>
</feature>
<evidence type="ECO:0000313" key="3">
    <source>
        <dbReference type="Proteomes" id="UP000265325"/>
    </source>
</evidence>
<comment type="caution">
    <text evidence="2">The sequence shown here is derived from an EMBL/GenBank/DDBJ whole genome shotgun (WGS) entry which is preliminary data.</text>
</comment>
<gene>
    <name evidence="2" type="ORF">VO63_09915</name>
</gene>
<protein>
    <recommendedName>
        <fullName evidence="4">Phage portal protein</fullName>
    </recommendedName>
</protein>
<dbReference type="EMBL" id="LAQS01000012">
    <property type="protein sequence ID" value="KKZ74019.1"/>
    <property type="molecule type" value="Genomic_DNA"/>
</dbReference>
<dbReference type="Proteomes" id="UP000265325">
    <property type="component" value="Unassembled WGS sequence"/>
</dbReference>
<evidence type="ECO:0000256" key="1">
    <source>
        <dbReference type="SAM" id="MobiDB-lite"/>
    </source>
</evidence>
<evidence type="ECO:0008006" key="4">
    <source>
        <dbReference type="Google" id="ProtNLM"/>
    </source>
</evidence>